<keyword evidence="2" id="KW-1185">Reference proteome</keyword>
<dbReference type="Proteomes" id="UP000030437">
    <property type="component" value="Unassembled WGS sequence"/>
</dbReference>
<dbReference type="OrthoDB" id="2739484at2"/>
<dbReference type="EMBL" id="JPVP01000056">
    <property type="protein sequence ID" value="KGR84293.1"/>
    <property type="molecule type" value="Genomic_DNA"/>
</dbReference>
<protein>
    <submittedName>
        <fullName evidence="1">Uncharacterized protein</fullName>
    </submittedName>
</protein>
<accession>A0A0A3INB5</accession>
<comment type="caution">
    <text evidence="1">The sequence shown here is derived from an EMBL/GenBank/DDBJ whole genome shotgun (WGS) entry which is preliminary data.</text>
</comment>
<proteinExistence type="predicted"/>
<sequence>MRKVIVFSLFFTLILLNGCNESDKLSNPVFNWNGNNYFVTNEPINKSELEEKIGEIMLQTKELPTKHEEGYRLSEGTNLYKIKNREITNNIDSVIAIEIKGEYKIARILNEIK</sequence>
<name>A0A0A3INB5_9BACI</name>
<evidence type="ECO:0000313" key="1">
    <source>
        <dbReference type="EMBL" id="KGR84293.1"/>
    </source>
</evidence>
<gene>
    <name evidence="1" type="ORF">CD32_11885</name>
</gene>
<dbReference type="AlphaFoldDB" id="A0A0A3INB5"/>
<evidence type="ECO:0000313" key="2">
    <source>
        <dbReference type="Proteomes" id="UP000030437"/>
    </source>
</evidence>
<reference evidence="1 2" key="1">
    <citation type="submission" date="2014-02" db="EMBL/GenBank/DDBJ databases">
        <title>Draft genome sequence of Lysinibacillus odysseyi NBRC 100172.</title>
        <authorList>
            <person name="Zhang F."/>
            <person name="Wang G."/>
            <person name="Zhang L."/>
        </authorList>
    </citation>
    <scope>NUCLEOTIDE SEQUENCE [LARGE SCALE GENOMIC DNA]</scope>
    <source>
        <strain evidence="1 2">NBRC 100172</strain>
    </source>
</reference>
<dbReference type="RefSeq" id="WP_036154855.1">
    <property type="nucleotide sequence ID" value="NZ_AVCX01000005.1"/>
</dbReference>
<dbReference type="eggNOG" id="ENOG502ZE7W">
    <property type="taxonomic scope" value="Bacteria"/>
</dbReference>
<organism evidence="1 2">
    <name type="scientific">Lysinibacillus odysseyi 34hs-1 = NBRC 100172</name>
    <dbReference type="NCBI Taxonomy" id="1220589"/>
    <lineage>
        <taxon>Bacteria</taxon>
        <taxon>Bacillati</taxon>
        <taxon>Bacillota</taxon>
        <taxon>Bacilli</taxon>
        <taxon>Bacillales</taxon>
        <taxon>Bacillaceae</taxon>
        <taxon>Lysinibacillus</taxon>
    </lineage>
</organism>